<dbReference type="InterPro" id="IPR028082">
    <property type="entry name" value="Peripla_BP_I"/>
</dbReference>
<evidence type="ECO:0000259" key="6">
    <source>
        <dbReference type="PROSITE" id="PS50932"/>
    </source>
</evidence>
<evidence type="ECO:0000313" key="8">
    <source>
        <dbReference type="Proteomes" id="UP000437709"/>
    </source>
</evidence>
<proteinExistence type="predicted"/>
<keyword evidence="3" id="KW-0238">DNA-binding</keyword>
<comment type="caution">
    <text evidence="7">The sequence shown here is derived from an EMBL/GenBank/DDBJ whole genome shotgun (WGS) entry which is preliminary data.</text>
</comment>
<dbReference type="SUPFAM" id="SSF53822">
    <property type="entry name" value="Periplasmic binding protein-like I"/>
    <property type="match status" value="1"/>
</dbReference>
<dbReference type="EMBL" id="WHPC01000015">
    <property type="protein sequence ID" value="MPV36644.1"/>
    <property type="molecule type" value="Genomic_DNA"/>
</dbReference>
<evidence type="ECO:0000256" key="1">
    <source>
        <dbReference type="ARBA" id="ARBA00022491"/>
    </source>
</evidence>
<keyword evidence="1" id="KW-0678">Repressor</keyword>
<dbReference type="GO" id="GO:0000976">
    <property type="term" value="F:transcription cis-regulatory region binding"/>
    <property type="evidence" value="ECO:0007669"/>
    <property type="project" value="TreeGrafter"/>
</dbReference>
<evidence type="ECO:0000256" key="5">
    <source>
        <dbReference type="SAM" id="MobiDB-lite"/>
    </source>
</evidence>
<gene>
    <name evidence="7" type="ORF">GB881_06165</name>
</gene>
<dbReference type="PROSITE" id="PS00356">
    <property type="entry name" value="HTH_LACI_1"/>
    <property type="match status" value="1"/>
</dbReference>
<protein>
    <submittedName>
        <fullName evidence="7">Substrate-binding domain-containing protein</fullName>
    </submittedName>
</protein>
<evidence type="ECO:0000256" key="4">
    <source>
        <dbReference type="ARBA" id="ARBA00023163"/>
    </source>
</evidence>
<dbReference type="PROSITE" id="PS50932">
    <property type="entry name" value="HTH_LACI_2"/>
    <property type="match status" value="1"/>
</dbReference>
<dbReference type="Gene3D" id="1.10.260.40">
    <property type="entry name" value="lambda repressor-like DNA-binding domains"/>
    <property type="match status" value="1"/>
</dbReference>
<evidence type="ECO:0000313" key="7">
    <source>
        <dbReference type="EMBL" id="MPV36644.1"/>
    </source>
</evidence>
<dbReference type="AlphaFoldDB" id="A0A6N7EN65"/>
<dbReference type="GO" id="GO:0003700">
    <property type="term" value="F:DNA-binding transcription factor activity"/>
    <property type="evidence" value="ECO:0007669"/>
    <property type="project" value="TreeGrafter"/>
</dbReference>
<dbReference type="PANTHER" id="PTHR30146:SF148">
    <property type="entry name" value="HTH-TYPE TRANSCRIPTIONAL REPRESSOR PURR-RELATED"/>
    <property type="match status" value="1"/>
</dbReference>
<feature type="region of interest" description="Disordered" evidence="5">
    <location>
        <begin position="1"/>
        <end position="24"/>
    </location>
</feature>
<dbReference type="Pfam" id="PF13377">
    <property type="entry name" value="Peripla_BP_3"/>
    <property type="match status" value="1"/>
</dbReference>
<dbReference type="InterPro" id="IPR010982">
    <property type="entry name" value="Lambda_DNA-bd_dom_sf"/>
</dbReference>
<dbReference type="PANTHER" id="PTHR30146">
    <property type="entry name" value="LACI-RELATED TRANSCRIPTIONAL REPRESSOR"/>
    <property type="match status" value="1"/>
</dbReference>
<keyword evidence="4" id="KW-0804">Transcription</keyword>
<dbReference type="InterPro" id="IPR046335">
    <property type="entry name" value="LacI/GalR-like_sensor"/>
</dbReference>
<dbReference type="Proteomes" id="UP000437709">
    <property type="component" value="Unassembled WGS sequence"/>
</dbReference>
<dbReference type="SMART" id="SM00354">
    <property type="entry name" value="HTH_LACI"/>
    <property type="match status" value="1"/>
</dbReference>
<reference evidence="7 8" key="1">
    <citation type="submission" date="2019-10" db="EMBL/GenBank/DDBJ databases">
        <title>Georgenia wutianyii sp. nov. and Georgenia yuyongxinii sp. nov. isolated from plateau pika (Ochotona curzoniae) in the Qinghai-Tibet plateau of China.</title>
        <authorList>
            <person name="Tian Z."/>
        </authorList>
    </citation>
    <scope>NUCLEOTIDE SEQUENCE [LARGE SCALE GENOMIC DNA]</scope>
    <source>
        <strain evidence="7 8">JCM 19765</strain>
    </source>
</reference>
<keyword evidence="8" id="KW-1185">Reference proteome</keyword>
<organism evidence="7 8">
    <name type="scientific">Georgenia subflava</name>
    <dbReference type="NCBI Taxonomy" id="1622177"/>
    <lineage>
        <taxon>Bacteria</taxon>
        <taxon>Bacillati</taxon>
        <taxon>Actinomycetota</taxon>
        <taxon>Actinomycetes</taxon>
        <taxon>Micrococcales</taxon>
        <taxon>Bogoriellaceae</taxon>
        <taxon>Georgenia</taxon>
    </lineage>
</organism>
<dbReference type="Pfam" id="PF00356">
    <property type="entry name" value="LacI"/>
    <property type="match status" value="1"/>
</dbReference>
<keyword evidence="2" id="KW-0805">Transcription regulation</keyword>
<dbReference type="Gene3D" id="3.40.50.2300">
    <property type="match status" value="2"/>
</dbReference>
<dbReference type="CDD" id="cd01392">
    <property type="entry name" value="HTH_LacI"/>
    <property type="match status" value="1"/>
</dbReference>
<evidence type="ECO:0000256" key="2">
    <source>
        <dbReference type="ARBA" id="ARBA00023015"/>
    </source>
</evidence>
<name>A0A6N7EN65_9MICO</name>
<accession>A0A6N7EN65</accession>
<dbReference type="InterPro" id="IPR000843">
    <property type="entry name" value="HTH_LacI"/>
</dbReference>
<dbReference type="SUPFAM" id="SSF47413">
    <property type="entry name" value="lambda repressor-like DNA-binding domains"/>
    <property type="match status" value="1"/>
</dbReference>
<feature type="domain" description="HTH lacI-type" evidence="6">
    <location>
        <begin position="26"/>
        <end position="80"/>
    </location>
</feature>
<evidence type="ECO:0000256" key="3">
    <source>
        <dbReference type="ARBA" id="ARBA00023125"/>
    </source>
</evidence>
<sequence length="361" mass="37844">MAASAGTVGPATSRTSAPRAPAGRRVTIRDVAEAAAVSRSTASRALTGNGYVAEAVRGRVHDVAQALGYVPDATAQHLRRRVSNSLGLVVSNLANPFYAELAAGAARQARHRGYTMMLIDDGAPTGDPATARALVQMRVAGAILTPVSPDLGAYLREHDIPTVEVDRQFAEGLSDAVVVDNTRGARQVTTRLAELGHRRIALFIDETHWTTGRDRHAGYRQALEEAGIRPDPALVVSSGWDVDVARARAAALLADPDHPTAVFAANNVLAEGVWRASADLGLTIPDDLSLVSFDDAPWMSMVTPGITAVAQDAVAIGSAAVDLLLDRLAAPDAPPRTEVVPALVVRRGSTAAPPEGRPIAR</sequence>